<reference evidence="8" key="1">
    <citation type="submission" date="2022-02" db="EMBL/GenBank/DDBJ databases">
        <authorList>
            <person name="Henning P.M."/>
            <person name="McCubbin A.G."/>
            <person name="Shore J.S."/>
        </authorList>
    </citation>
    <scope>NUCLEOTIDE SEQUENCE</scope>
    <source>
        <strain evidence="8">F60SS</strain>
        <tissue evidence="8">Leaves</tissue>
    </source>
</reference>
<reference evidence="8" key="2">
    <citation type="journal article" date="2023" name="Plants (Basel)">
        <title>Annotation of the Turnera subulata (Passifloraceae) Draft Genome Reveals the S-Locus Evolved after the Divergence of Turneroideae from Passifloroideae in a Stepwise Manner.</title>
        <authorList>
            <person name="Henning P.M."/>
            <person name="Roalson E.H."/>
            <person name="Mir W."/>
            <person name="McCubbin A.G."/>
            <person name="Shore J.S."/>
        </authorList>
    </citation>
    <scope>NUCLEOTIDE SEQUENCE</scope>
    <source>
        <strain evidence="8">F60SS</strain>
    </source>
</reference>
<evidence type="ECO:0000256" key="5">
    <source>
        <dbReference type="ARBA" id="ARBA00023242"/>
    </source>
</evidence>
<evidence type="ECO:0000256" key="3">
    <source>
        <dbReference type="ARBA" id="ARBA00023125"/>
    </source>
</evidence>
<keyword evidence="2" id="KW-0805">Transcription regulation</keyword>
<dbReference type="InterPro" id="IPR002100">
    <property type="entry name" value="TF_MADSbox"/>
</dbReference>
<evidence type="ECO:0000256" key="4">
    <source>
        <dbReference type="ARBA" id="ARBA00023163"/>
    </source>
</evidence>
<keyword evidence="5" id="KW-0539">Nucleus</keyword>
<dbReference type="PANTHER" id="PTHR11945:SF776">
    <property type="entry name" value="AGAMOUS-LIKE 50-RELATED"/>
    <property type="match status" value="1"/>
</dbReference>
<dbReference type="SUPFAM" id="SSF55455">
    <property type="entry name" value="SRF-like"/>
    <property type="match status" value="1"/>
</dbReference>
<dbReference type="PRINTS" id="PR00404">
    <property type="entry name" value="MADSDOMAIN"/>
</dbReference>
<evidence type="ECO:0000256" key="6">
    <source>
        <dbReference type="SAM" id="Coils"/>
    </source>
</evidence>
<proteinExistence type="predicted"/>
<protein>
    <recommendedName>
        <fullName evidence="7">MADS-box domain-containing protein</fullName>
    </recommendedName>
</protein>
<dbReference type="GO" id="GO:0005634">
    <property type="term" value="C:nucleus"/>
    <property type="evidence" value="ECO:0007669"/>
    <property type="project" value="UniProtKB-SubCell"/>
</dbReference>
<evidence type="ECO:0000313" key="9">
    <source>
        <dbReference type="Proteomes" id="UP001141552"/>
    </source>
</evidence>
<dbReference type="SMART" id="SM00432">
    <property type="entry name" value="MADS"/>
    <property type="match status" value="1"/>
</dbReference>
<keyword evidence="6" id="KW-0175">Coiled coil</keyword>
<dbReference type="EMBL" id="JAKUCV010003465">
    <property type="protein sequence ID" value="KAJ4838838.1"/>
    <property type="molecule type" value="Genomic_DNA"/>
</dbReference>
<accession>A0A9Q0FWG0</accession>
<name>A0A9Q0FWG0_9ROSI</name>
<dbReference type="Gene3D" id="3.40.1810.10">
    <property type="entry name" value="Transcription factor, MADS-box"/>
    <property type="match status" value="1"/>
</dbReference>
<evidence type="ECO:0000259" key="7">
    <source>
        <dbReference type="PROSITE" id="PS50066"/>
    </source>
</evidence>
<dbReference type="PANTHER" id="PTHR11945">
    <property type="entry name" value="MADS BOX PROTEIN"/>
    <property type="match status" value="1"/>
</dbReference>
<dbReference type="AlphaFoldDB" id="A0A9Q0FWG0"/>
<dbReference type="GO" id="GO:0000978">
    <property type="term" value="F:RNA polymerase II cis-regulatory region sequence-specific DNA binding"/>
    <property type="evidence" value="ECO:0007669"/>
    <property type="project" value="TreeGrafter"/>
</dbReference>
<comment type="caution">
    <text evidence="8">The sequence shown here is derived from an EMBL/GenBank/DDBJ whole genome shotgun (WGS) entry which is preliminary data.</text>
</comment>
<comment type="subcellular location">
    <subcellularLocation>
        <location evidence="1">Nucleus</location>
    </subcellularLocation>
</comment>
<keyword evidence="4" id="KW-0804">Transcription</keyword>
<dbReference type="Gene3D" id="6.10.140.920">
    <property type="match status" value="1"/>
</dbReference>
<feature type="domain" description="MADS-box" evidence="7">
    <location>
        <begin position="7"/>
        <end position="67"/>
    </location>
</feature>
<dbReference type="GO" id="GO:0000981">
    <property type="term" value="F:DNA-binding transcription factor activity, RNA polymerase II-specific"/>
    <property type="evidence" value="ECO:0007669"/>
    <property type="project" value="TreeGrafter"/>
</dbReference>
<gene>
    <name evidence="8" type="ORF">Tsubulata_013934</name>
</gene>
<evidence type="ECO:0000256" key="1">
    <source>
        <dbReference type="ARBA" id="ARBA00004123"/>
    </source>
</evidence>
<dbReference type="OrthoDB" id="1896642at2759"/>
<evidence type="ECO:0000256" key="2">
    <source>
        <dbReference type="ARBA" id="ARBA00023015"/>
    </source>
</evidence>
<dbReference type="Proteomes" id="UP001141552">
    <property type="component" value="Unassembled WGS sequence"/>
</dbReference>
<feature type="coiled-coil region" evidence="6">
    <location>
        <begin position="92"/>
        <end position="133"/>
    </location>
</feature>
<dbReference type="InterPro" id="IPR036879">
    <property type="entry name" value="TF_MADSbox_sf"/>
</dbReference>
<dbReference type="PROSITE" id="PS50066">
    <property type="entry name" value="MADS_BOX_2"/>
    <property type="match status" value="1"/>
</dbReference>
<dbReference type="GO" id="GO:0046983">
    <property type="term" value="F:protein dimerization activity"/>
    <property type="evidence" value="ECO:0007669"/>
    <property type="project" value="InterPro"/>
</dbReference>
<keyword evidence="9" id="KW-1185">Reference proteome</keyword>
<organism evidence="8 9">
    <name type="scientific">Turnera subulata</name>
    <dbReference type="NCBI Taxonomy" id="218843"/>
    <lineage>
        <taxon>Eukaryota</taxon>
        <taxon>Viridiplantae</taxon>
        <taxon>Streptophyta</taxon>
        <taxon>Embryophyta</taxon>
        <taxon>Tracheophyta</taxon>
        <taxon>Spermatophyta</taxon>
        <taxon>Magnoliopsida</taxon>
        <taxon>eudicotyledons</taxon>
        <taxon>Gunneridae</taxon>
        <taxon>Pentapetalae</taxon>
        <taxon>rosids</taxon>
        <taxon>fabids</taxon>
        <taxon>Malpighiales</taxon>
        <taxon>Passifloraceae</taxon>
        <taxon>Turnera</taxon>
    </lineage>
</organism>
<dbReference type="Pfam" id="PF00319">
    <property type="entry name" value="SRF-TF"/>
    <property type="match status" value="1"/>
</dbReference>
<evidence type="ECO:0000313" key="8">
    <source>
        <dbReference type="EMBL" id="KAJ4838838.1"/>
    </source>
</evidence>
<keyword evidence="3" id="KW-0238">DNA-binding</keyword>
<sequence>MSKKVTKGKKKVEMKEIENDVTKLTTFSKRRLGITKKASELATLTGAHVAVLSYSPAGKPYAFGSPSLQSVTDRFLGMETSHFKGNTGPMVGAHSQSRINSLNQEIDQLNQKLEDEKKKGKIMKKKLQGVERNGWWEVKVEHLQKPDLLELEKKFKELYIQLEHSKFCNKKSGI</sequence>